<organism evidence="2 3">
    <name type="scientific">Roseburia faecis</name>
    <dbReference type="NCBI Taxonomy" id="301302"/>
    <lineage>
        <taxon>Bacteria</taxon>
        <taxon>Bacillati</taxon>
        <taxon>Bacillota</taxon>
        <taxon>Clostridia</taxon>
        <taxon>Lachnospirales</taxon>
        <taxon>Lachnospiraceae</taxon>
        <taxon>Roseburia</taxon>
    </lineage>
</organism>
<reference evidence="3" key="1">
    <citation type="submission" date="2015-05" db="EMBL/GenBank/DDBJ databases">
        <authorList>
            <consortium name="Pathogen Informatics"/>
        </authorList>
    </citation>
    <scope>NUCLEOTIDE SEQUENCE [LARGE SCALE GENOMIC DNA]</scope>
    <source>
        <strain evidence="3">M72</strain>
    </source>
</reference>
<dbReference type="Pfam" id="PF09578">
    <property type="entry name" value="Spore_YabQ"/>
    <property type="match status" value="1"/>
</dbReference>
<gene>
    <name evidence="2" type="ORF">M72_25031</name>
</gene>
<sequence>MIAFAAYDGIRVVRRIFPHGIFMISLEDLVYWLVISLCFFLHLCQVNNGKIRGYVLLGSLLGAWIYYSFCSRFVMRYLTEKIHYLKKRLKKFREMTTIKLNKLRKRKKPEESEKEHEKN</sequence>
<dbReference type="AlphaFoldDB" id="A0A0M6WHC2"/>
<evidence type="ECO:0000313" key="3">
    <source>
        <dbReference type="Proteomes" id="UP000049979"/>
    </source>
</evidence>
<name>A0A0M6WHC2_9FIRM</name>
<keyword evidence="3" id="KW-1185">Reference proteome</keyword>
<dbReference type="EMBL" id="CVRR01000010">
    <property type="protein sequence ID" value="CRL35930.1"/>
    <property type="molecule type" value="Genomic_DNA"/>
</dbReference>
<evidence type="ECO:0000313" key="2">
    <source>
        <dbReference type="EMBL" id="CRL35930.1"/>
    </source>
</evidence>
<dbReference type="InterPro" id="IPR019074">
    <property type="entry name" value="YabQ"/>
</dbReference>
<proteinExistence type="predicted"/>
<feature type="transmembrane region" description="Helical" evidence="1">
    <location>
        <begin position="21"/>
        <end position="42"/>
    </location>
</feature>
<keyword evidence="1" id="KW-1133">Transmembrane helix</keyword>
<keyword evidence="1" id="KW-0472">Membrane</keyword>
<dbReference type="NCBIfam" id="TIGR02893">
    <property type="entry name" value="spore_yabQ"/>
    <property type="match status" value="1"/>
</dbReference>
<accession>A0A0M6WHC2</accession>
<protein>
    <recommendedName>
        <fullName evidence="4">Spore cortex biosynthesis protein YabQ</fullName>
    </recommendedName>
</protein>
<dbReference type="STRING" id="301302.ERS852420_03012"/>
<evidence type="ECO:0008006" key="4">
    <source>
        <dbReference type="Google" id="ProtNLM"/>
    </source>
</evidence>
<keyword evidence="1" id="KW-0812">Transmembrane</keyword>
<feature type="transmembrane region" description="Helical" evidence="1">
    <location>
        <begin position="54"/>
        <end position="78"/>
    </location>
</feature>
<evidence type="ECO:0000256" key="1">
    <source>
        <dbReference type="SAM" id="Phobius"/>
    </source>
</evidence>
<dbReference type="Proteomes" id="UP000049979">
    <property type="component" value="Unassembled WGS sequence"/>
</dbReference>